<dbReference type="RefSeq" id="WP_008489581.1">
    <property type="nucleotide sequence ID" value="NZ_AMRG01000014.1"/>
</dbReference>
<feature type="signal peptide" evidence="6">
    <location>
        <begin position="1"/>
        <end position="21"/>
    </location>
</feature>
<dbReference type="InterPro" id="IPR036649">
    <property type="entry name" value="Pyrophosphatase_sf"/>
</dbReference>
<dbReference type="PANTHER" id="PTHR10286">
    <property type="entry name" value="INORGANIC PYROPHOSPHATASE"/>
    <property type="match status" value="1"/>
</dbReference>
<dbReference type="EC" id="3.6.1.1" evidence="2"/>
<accession>K2KE01</accession>
<dbReference type="CDD" id="cd16390">
    <property type="entry name" value="ParB_N_Srx_like"/>
    <property type="match status" value="1"/>
</dbReference>
<dbReference type="eggNOG" id="COG0221">
    <property type="taxonomic scope" value="Bacteria"/>
</dbReference>
<comment type="caution">
    <text evidence="7">The sequence shown here is derived from an EMBL/GenBank/DDBJ whole genome shotgun (WGS) entry which is preliminary data.</text>
</comment>
<organism evidence="7 8">
    <name type="scientific">Idiomarina xiamenensis 10-D-4</name>
    <dbReference type="NCBI Taxonomy" id="740709"/>
    <lineage>
        <taxon>Bacteria</taxon>
        <taxon>Pseudomonadati</taxon>
        <taxon>Pseudomonadota</taxon>
        <taxon>Gammaproteobacteria</taxon>
        <taxon>Alteromonadales</taxon>
        <taxon>Idiomarinaceae</taxon>
        <taxon>Idiomarina</taxon>
    </lineage>
</organism>
<dbReference type="OrthoDB" id="323572at2"/>
<keyword evidence="4" id="KW-0378">Hydrolase</keyword>
<dbReference type="Gene3D" id="3.90.80.10">
    <property type="entry name" value="Inorganic pyrophosphatase"/>
    <property type="match status" value="1"/>
</dbReference>
<dbReference type="GO" id="GO:0000287">
    <property type="term" value="F:magnesium ion binding"/>
    <property type="evidence" value="ECO:0007669"/>
    <property type="project" value="InterPro"/>
</dbReference>
<evidence type="ECO:0000313" key="8">
    <source>
        <dbReference type="Proteomes" id="UP000014115"/>
    </source>
</evidence>
<comment type="cofactor">
    <cofactor evidence="1">
        <name>Mg(2+)</name>
        <dbReference type="ChEBI" id="CHEBI:18420"/>
    </cofactor>
</comment>
<dbReference type="Gene3D" id="3.90.1530.10">
    <property type="entry name" value="Conserved hypothetical protein from pyrococcus furiosus pfu- 392566-001, ParB domain"/>
    <property type="match status" value="1"/>
</dbReference>
<evidence type="ECO:0000256" key="6">
    <source>
        <dbReference type="SAM" id="SignalP"/>
    </source>
</evidence>
<evidence type="ECO:0000256" key="5">
    <source>
        <dbReference type="ARBA" id="ARBA00022842"/>
    </source>
</evidence>
<evidence type="ECO:0000256" key="1">
    <source>
        <dbReference type="ARBA" id="ARBA00001946"/>
    </source>
</evidence>
<dbReference type="InterPro" id="IPR014956">
    <property type="entry name" value="ParBc_2"/>
</dbReference>
<keyword evidence="6" id="KW-0732">Signal</keyword>
<feature type="chain" id="PRO_5003862835" description="inorganic diphosphatase" evidence="6">
    <location>
        <begin position="22"/>
        <end position="414"/>
    </location>
</feature>
<gene>
    <name evidence="7" type="ORF">A10D4_11144</name>
</gene>
<name>K2KE01_9GAMM</name>
<dbReference type="Proteomes" id="UP000014115">
    <property type="component" value="Unassembled WGS sequence"/>
</dbReference>
<dbReference type="GO" id="GO:0005737">
    <property type="term" value="C:cytoplasm"/>
    <property type="evidence" value="ECO:0007669"/>
    <property type="project" value="InterPro"/>
</dbReference>
<reference evidence="7 8" key="1">
    <citation type="journal article" date="2012" name="J. Bacteriol.">
        <title>Genome Sequence of Idiomarina xiamenensis Type Strain 10-D-4.</title>
        <authorList>
            <person name="Lai Q."/>
            <person name="Wang L."/>
            <person name="Wang W."/>
            <person name="Shao Z."/>
        </authorList>
    </citation>
    <scope>NUCLEOTIDE SEQUENCE [LARGE SCALE GENOMIC DNA]</scope>
    <source>
        <strain evidence="7 8">10-D-4</strain>
    </source>
</reference>
<dbReference type="eggNOG" id="COG4318">
    <property type="taxonomic scope" value="Bacteria"/>
</dbReference>
<dbReference type="GO" id="GO:0006796">
    <property type="term" value="P:phosphate-containing compound metabolic process"/>
    <property type="evidence" value="ECO:0007669"/>
    <property type="project" value="InterPro"/>
</dbReference>
<dbReference type="InterPro" id="IPR008162">
    <property type="entry name" value="Pyrophosphatase"/>
</dbReference>
<sequence length="414" mass="46974">MRRCFAGLFVILASWSSVIMAQEVTLTIAKLHPTQAVLAYDQVTKKIDKYQHQQKAFNKDLNELPRKTVVLGPAGQYYLTDGHHTFSAMREFSPLRAEQPVTVRVTADKSDLSQTEFWQWLVANDQVWLRDGRGQLVEIDDMPRQVGREFMADDPLRGAMYWLRDRYLRKPEKAIPFVEFYWAQYVREHAQWAQPQQRGVLADLRWLQRIGEFIQQLPAETVIGPDGETAVEMGQIAAQAHRQALIETPAYNSEEGLLTAVVEIPAGSVDKWQLDHDDNDWLSWELQNEQPRKIAYLSYPINYGALPNTLAARADGGDGDPLDVLILGPALPRGSQLSVRIIGRLQMTDNGERDDKYIAVVPSDTVFSELQSVSELQQRWPGITAILQTWFSHYKGAEGQVSGLHFDDQGVDVD</sequence>
<evidence type="ECO:0000256" key="4">
    <source>
        <dbReference type="ARBA" id="ARBA00022801"/>
    </source>
</evidence>
<dbReference type="EMBL" id="AMRG01000014">
    <property type="protein sequence ID" value="EKE80939.1"/>
    <property type="molecule type" value="Genomic_DNA"/>
</dbReference>
<dbReference type="InterPro" id="IPR036086">
    <property type="entry name" value="ParB/Sulfiredoxin_sf"/>
</dbReference>
<proteinExistence type="predicted"/>
<dbReference type="PROSITE" id="PS00387">
    <property type="entry name" value="PPASE"/>
    <property type="match status" value="1"/>
</dbReference>
<keyword evidence="5" id="KW-0460">Magnesium</keyword>
<keyword evidence="3" id="KW-0479">Metal-binding</keyword>
<dbReference type="GO" id="GO:0004427">
    <property type="term" value="F:inorganic diphosphate phosphatase activity"/>
    <property type="evidence" value="ECO:0007669"/>
    <property type="project" value="UniProtKB-EC"/>
</dbReference>
<dbReference type="AlphaFoldDB" id="K2KE01"/>
<keyword evidence="8" id="KW-1185">Reference proteome</keyword>
<dbReference type="SUPFAM" id="SSF110849">
    <property type="entry name" value="ParB/Sulfiredoxin"/>
    <property type="match status" value="1"/>
</dbReference>
<dbReference type="Pfam" id="PF08857">
    <property type="entry name" value="ParBc_2"/>
    <property type="match status" value="1"/>
</dbReference>
<evidence type="ECO:0000313" key="7">
    <source>
        <dbReference type="EMBL" id="EKE80939.1"/>
    </source>
</evidence>
<dbReference type="PATRIC" id="fig|740709.3.peg.2253"/>
<dbReference type="STRING" id="740709.A10D4_11144"/>
<dbReference type="SUPFAM" id="SSF50324">
    <property type="entry name" value="Inorganic pyrophosphatase"/>
    <property type="match status" value="1"/>
</dbReference>
<protein>
    <recommendedName>
        <fullName evidence="2">inorganic diphosphatase</fullName>
        <ecNumber evidence="2">3.6.1.1</ecNumber>
    </recommendedName>
</protein>
<dbReference type="Pfam" id="PF00719">
    <property type="entry name" value="Pyrophosphatase"/>
    <property type="match status" value="1"/>
</dbReference>
<evidence type="ECO:0000256" key="2">
    <source>
        <dbReference type="ARBA" id="ARBA00012146"/>
    </source>
</evidence>
<evidence type="ECO:0000256" key="3">
    <source>
        <dbReference type="ARBA" id="ARBA00022723"/>
    </source>
</evidence>